<sequence>MSLSRPLSTVLTTATLLLTAAGCAAHPGDAAAEPAASTEHSLESGGISRDYRVYRPAAARDGAPLVVVLHGGYGSGAQAERAYGWNEQADADGFVVAYPDGLSRAWNTEGGDCCGPAERRSVDDVAFISAMVAAITREHGIDSARVYLTGMSNGGIMAYTLACRTALFAAVAPVAATRLADCPAPAPVSVLHIHGSADEAVRYDGAPGDNTSTVIDGPPVPELHAEWRRHQGCPDPVITAAGPVTTSRATCPEDREVTLITIDGAGHQWPGADRTPMRERLLGTDPPSTAIDATATIAQFFARHRR</sequence>
<dbReference type="AlphaFoldDB" id="A0A285M1X6"/>
<evidence type="ECO:0000313" key="5">
    <source>
        <dbReference type="Proteomes" id="UP000219565"/>
    </source>
</evidence>
<dbReference type="RefSeq" id="WP_097248224.1">
    <property type="nucleotide sequence ID" value="NZ_OBEG01000009.1"/>
</dbReference>
<dbReference type="PANTHER" id="PTHR43037">
    <property type="entry name" value="UNNAMED PRODUCT-RELATED"/>
    <property type="match status" value="1"/>
</dbReference>
<organism evidence="4 5">
    <name type="scientific">Nocardia amikacinitolerans</name>
    <dbReference type="NCBI Taxonomy" id="756689"/>
    <lineage>
        <taxon>Bacteria</taxon>
        <taxon>Bacillati</taxon>
        <taxon>Actinomycetota</taxon>
        <taxon>Actinomycetes</taxon>
        <taxon>Mycobacteriales</taxon>
        <taxon>Nocardiaceae</taxon>
        <taxon>Nocardia</taxon>
    </lineage>
</organism>
<feature type="chain" id="PRO_5038419739" evidence="3">
    <location>
        <begin position="26"/>
        <end position="306"/>
    </location>
</feature>
<keyword evidence="2" id="KW-0378">Hydrolase</keyword>
<dbReference type="OrthoDB" id="9767239at2"/>
<dbReference type="EMBL" id="OBEG01000009">
    <property type="protein sequence ID" value="SNY89541.1"/>
    <property type="molecule type" value="Genomic_DNA"/>
</dbReference>
<accession>A0A285M1X6</accession>
<gene>
    <name evidence="4" type="ORF">SAMN04244553_6560</name>
</gene>
<dbReference type="PROSITE" id="PS51257">
    <property type="entry name" value="PROKAR_LIPOPROTEIN"/>
    <property type="match status" value="1"/>
</dbReference>
<dbReference type="InterPro" id="IPR010126">
    <property type="entry name" value="Esterase_phb"/>
</dbReference>
<name>A0A285M1X6_9NOCA</name>
<keyword evidence="1 3" id="KW-0732">Signal</keyword>
<evidence type="ECO:0000256" key="3">
    <source>
        <dbReference type="SAM" id="SignalP"/>
    </source>
</evidence>
<dbReference type="GO" id="GO:0005576">
    <property type="term" value="C:extracellular region"/>
    <property type="evidence" value="ECO:0007669"/>
    <property type="project" value="InterPro"/>
</dbReference>
<dbReference type="STRING" id="1379680.GCA_001612615_04465"/>
<evidence type="ECO:0000313" key="4">
    <source>
        <dbReference type="EMBL" id="SNY89541.1"/>
    </source>
</evidence>
<dbReference type="SUPFAM" id="SSF53474">
    <property type="entry name" value="alpha/beta-Hydrolases"/>
    <property type="match status" value="1"/>
</dbReference>
<dbReference type="Gene3D" id="3.40.50.1820">
    <property type="entry name" value="alpha/beta hydrolase"/>
    <property type="match status" value="1"/>
</dbReference>
<dbReference type="PANTHER" id="PTHR43037:SF1">
    <property type="entry name" value="BLL1128 PROTEIN"/>
    <property type="match status" value="1"/>
</dbReference>
<dbReference type="Pfam" id="PF10503">
    <property type="entry name" value="Esterase_PHB"/>
    <property type="match status" value="1"/>
</dbReference>
<dbReference type="Proteomes" id="UP000219565">
    <property type="component" value="Unassembled WGS sequence"/>
</dbReference>
<keyword evidence="5" id="KW-1185">Reference proteome</keyword>
<evidence type="ECO:0000256" key="2">
    <source>
        <dbReference type="ARBA" id="ARBA00022801"/>
    </source>
</evidence>
<proteinExistence type="predicted"/>
<dbReference type="InterPro" id="IPR029058">
    <property type="entry name" value="AB_hydrolase_fold"/>
</dbReference>
<evidence type="ECO:0000256" key="1">
    <source>
        <dbReference type="ARBA" id="ARBA00022729"/>
    </source>
</evidence>
<reference evidence="4 5" key="1">
    <citation type="submission" date="2017-09" db="EMBL/GenBank/DDBJ databases">
        <authorList>
            <person name="Ehlers B."/>
            <person name="Leendertz F.H."/>
        </authorList>
    </citation>
    <scope>NUCLEOTIDE SEQUENCE [LARGE SCALE GENOMIC DNA]</scope>
    <source>
        <strain evidence="4 5">DSM 45537</strain>
    </source>
</reference>
<dbReference type="GO" id="GO:0016787">
    <property type="term" value="F:hydrolase activity"/>
    <property type="evidence" value="ECO:0007669"/>
    <property type="project" value="UniProtKB-KW"/>
</dbReference>
<dbReference type="InterPro" id="IPR050955">
    <property type="entry name" value="Plant_Biomass_Hydrol_Est"/>
</dbReference>
<feature type="signal peptide" evidence="3">
    <location>
        <begin position="1"/>
        <end position="25"/>
    </location>
</feature>
<protein>
    <submittedName>
        <fullName evidence="4">Polyhydroxybutyrate depolymerase</fullName>
    </submittedName>
</protein>